<protein>
    <submittedName>
        <fullName evidence="1">Uncharacterized protein</fullName>
    </submittedName>
</protein>
<sequence>MNCTLMWYKLPGSTFIHESQTKPQSHLDGHVPCLSQFLVNSQFRHRVLREFKSGLSSSLLSSQPFLLVEKLPRFQISHHSPHFIECIPSCTCAK</sequence>
<evidence type="ECO:0000313" key="1">
    <source>
        <dbReference type="EMBL" id="CAI0399620.1"/>
    </source>
</evidence>
<name>A0AAV0ITH5_9ROSI</name>
<proteinExistence type="predicted"/>
<reference evidence="1" key="1">
    <citation type="submission" date="2022-08" db="EMBL/GenBank/DDBJ databases">
        <authorList>
            <person name="Gutierrez-Valencia J."/>
        </authorList>
    </citation>
    <scope>NUCLEOTIDE SEQUENCE</scope>
</reference>
<gene>
    <name evidence="1" type="ORF">LITE_LOCUS10393</name>
</gene>
<dbReference type="EMBL" id="CAMGYJ010000004">
    <property type="protein sequence ID" value="CAI0399620.1"/>
    <property type="molecule type" value="Genomic_DNA"/>
</dbReference>
<evidence type="ECO:0000313" key="2">
    <source>
        <dbReference type="Proteomes" id="UP001154282"/>
    </source>
</evidence>
<dbReference type="AlphaFoldDB" id="A0AAV0ITH5"/>
<keyword evidence="2" id="KW-1185">Reference proteome</keyword>
<comment type="caution">
    <text evidence="1">The sequence shown here is derived from an EMBL/GenBank/DDBJ whole genome shotgun (WGS) entry which is preliminary data.</text>
</comment>
<organism evidence="1 2">
    <name type="scientific">Linum tenue</name>
    <dbReference type="NCBI Taxonomy" id="586396"/>
    <lineage>
        <taxon>Eukaryota</taxon>
        <taxon>Viridiplantae</taxon>
        <taxon>Streptophyta</taxon>
        <taxon>Embryophyta</taxon>
        <taxon>Tracheophyta</taxon>
        <taxon>Spermatophyta</taxon>
        <taxon>Magnoliopsida</taxon>
        <taxon>eudicotyledons</taxon>
        <taxon>Gunneridae</taxon>
        <taxon>Pentapetalae</taxon>
        <taxon>rosids</taxon>
        <taxon>fabids</taxon>
        <taxon>Malpighiales</taxon>
        <taxon>Linaceae</taxon>
        <taxon>Linum</taxon>
    </lineage>
</organism>
<accession>A0AAV0ITH5</accession>
<dbReference type="Proteomes" id="UP001154282">
    <property type="component" value="Unassembled WGS sequence"/>
</dbReference>